<evidence type="ECO:0000313" key="2">
    <source>
        <dbReference type="EMBL" id="QID02889.1"/>
    </source>
</evidence>
<gene>
    <name evidence="2" type="primary">orf118</name>
</gene>
<sequence>MIYIIFNASSLRILSNNVFNISILKLSFNKISIPRNFSTNIFNKLYCFKNFIQSLLNLFFSFCNLIVFLSSKFSNFFNKLYWKVEKICNENNNIEKRDKDNNVEITRATSLENSKKYY</sequence>
<accession>A0A6G6A560</accession>
<reference evidence="2" key="1">
    <citation type="submission" date="2020-01" db="EMBL/GenBank/DDBJ databases">
        <authorList>
            <person name="Fang M.L."/>
            <person name="Zhang Y."/>
        </authorList>
    </citation>
    <scope>NUCLEOTIDE SEQUENCE</scope>
    <source>
        <strain evidence="2">YMF1.03037</strain>
    </source>
</reference>
<dbReference type="EMBL" id="MN977366">
    <property type="protein sequence ID" value="QID02889.1"/>
    <property type="molecule type" value="Genomic_DNA"/>
</dbReference>
<proteinExistence type="predicted"/>
<geneLocation type="mitochondrion" evidence="2"/>
<protein>
    <submittedName>
        <fullName evidence="2">Uncharacterized protein</fullName>
    </submittedName>
</protein>
<feature type="transmembrane region" description="Helical" evidence="1">
    <location>
        <begin position="51"/>
        <end position="69"/>
    </location>
</feature>
<keyword evidence="1" id="KW-0472">Membrane</keyword>
<keyword evidence="1" id="KW-0812">Transmembrane</keyword>
<keyword evidence="1" id="KW-1133">Transmembrane helix</keyword>
<organism evidence="2">
    <name type="scientific">Orbilia oligospora</name>
    <name type="common">Nematode-trapping fungus</name>
    <name type="synonym">Arthrobotrys oligospora</name>
    <dbReference type="NCBI Taxonomy" id="2813651"/>
    <lineage>
        <taxon>Eukaryota</taxon>
        <taxon>Fungi</taxon>
        <taxon>Dikarya</taxon>
        <taxon>Ascomycota</taxon>
        <taxon>Pezizomycotina</taxon>
        <taxon>Orbiliomycetes</taxon>
        <taxon>Orbiliales</taxon>
        <taxon>Orbiliaceae</taxon>
        <taxon>Orbilia</taxon>
    </lineage>
</organism>
<name>A0A6G6A560_ORBOL</name>
<keyword evidence="2" id="KW-0496">Mitochondrion</keyword>
<evidence type="ECO:0000256" key="1">
    <source>
        <dbReference type="SAM" id="Phobius"/>
    </source>
</evidence>
<dbReference type="AlphaFoldDB" id="A0A6G6A560"/>